<dbReference type="PANTHER" id="PTHR31212">
    <property type="entry name" value="ALPHA-KETOGLUTARATE-DEPENDENT DIOXYGENASE ALKB HOMOLOG 3"/>
    <property type="match status" value="1"/>
</dbReference>
<dbReference type="InterPro" id="IPR005123">
    <property type="entry name" value="Oxoglu/Fe-dep_dioxygenase_dom"/>
</dbReference>
<comment type="cofactor">
    <cofactor evidence="1">
        <name>Fe(2+)</name>
        <dbReference type="ChEBI" id="CHEBI:29033"/>
    </cofactor>
</comment>
<dbReference type="Gene3D" id="2.60.120.590">
    <property type="entry name" value="Alpha-ketoglutarate-dependent dioxygenase AlkB-like"/>
    <property type="match status" value="1"/>
</dbReference>
<evidence type="ECO:0000256" key="3">
    <source>
        <dbReference type="ARBA" id="ARBA00022763"/>
    </source>
</evidence>
<dbReference type="PROSITE" id="PS51471">
    <property type="entry name" value="FE2OG_OXY"/>
    <property type="match status" value="1"/>
</dbReference>
<keyword evidence="11" id="KW-1185">Reference proteome</keyword>
<evidence type="ECO:0000256" key="7">
    <source>
        <dbReference type="ARBA" id="ARBA00023004"/>
    </source>
</evidence>
<evidence type="ECO:0000256" key="2">
    <source>
        <dbReference type="ARBA" id="ARBA00022723"/>
    </source>
</evidence>
<dbReference type="InterPro" id="IPR037151">
    <property type="entry name" value="AlkB-like_sf"/>
</dbReference>
<dbReference type="GO" id="GO:0016705">
    <property type="term" value="F:oxidoreductase activity, acting on paired donors, with incorporation or reduction of molecular oxygen"/>
    <property type="evidence" value="ECO:0007669"/>
    <property type="project" value="UniProtKB-ARBA"/>
</dbReference>
<dbReference type="PANTHER" id="PTHR31212:SF4">
    <property type="entry name" value="ALPHA-KETOGLUTARATE-DEPENDENT DIOXYGENASE ALKB HOMOLOG 3"/>
    <property type="match status" value="1"/>
</dbReference>
<keyword evidence="7" id="KW-0408">Iron</keyword>
<keyword evidence="2" id="KW-0479">Metal-binding</keyword>
<gene>
    <name evidence="10" type="ORF">F0M18_10805</name>
</gene>
<evidence type="ECO:0000256" key="4">
    <source>
        <dbReference type="ARBA" id="ARBA00022842"/>
    </source>
</evidence>
<proteinExistence type="predicted"/>
<accession>A0A5B0X0X1</accession>
<evidence type="ECO:0000256" key="5">
    <source>
        <dbReference type="ARBA" id="ARBA00022964"/>
    </source>
</evidence>
<reference evidence="10 11" key="1">
    <citation type="submission" date="2019-09" db="EMBL/GenBank/DDBJ databases">
        <authorList>
            <person name="Chen X.-Y."/>
        </authorList>
    </citation>
    <scope>NUCLEOTIDE SEQUENCE [LARGE SCALE GENOMIC DNA]</scope>
    <source>
        <strain evidence="10 11">NY5</strain>
    </source>
</reference>
<feature type="domain" description="Fe2OG dioxygenase" evidence="9">
    <location>
        <begin position="101"/>
        <end position="200"/>
    </location>
</feature>
<comment type="caution">
    <text evidence="10">The sequence shown here is derived from an EMBL/GenBank/DDBJ whole genome shotgun (WGS) entry which is preliminary data.</text>
</comment>
<dbReference type="InterPro" id="IPR032854">
    <property type="entry name" value="ALKBH3"/>
</dbReference>
<keyword evidence="3" id="KW-0227">DNA damage</keyword>
<dbReference type="AlphaFoldDB" id="A0A5B0X0X1"/>
<evidence type="ECO:0000256" key="8">
    <source>
        <dbReference type="ARBA" id="ARBA00023204"/>
    </source>
</evidence>
<dbReference type="GO" id="GO:0006307">
    <property type="term" value="P:DNA alkylation repair"/>
    <property type="evidence" value="ECO:0007669"/>
    <property type="project" value="InterPro"/>
</dbReference>
<dbReference type="RefSeq" id="WP_149611437.1">
    <property type="nucleotide sequence ID" value="NZ_VTUX01000004.1"/>
</dbReference>
<evidence type="ECO:0000259" key="9">
    <source>
        <dbReference type="PROSITE" id="PS51471"/>
    </source>
</evidence>
<evidence type="ECO:0000256" key="1">
    <source>
        <dbReference type="ARBA" id="ARBA00001954"/>
    </source>
</evidence>
<evidence type="ECO:0000313" key="10">
    <source>
        <dbReference type="EMBL" id="KAA1192001.1"/>
    </source>
</evidence>
<keyword evidence="8" id="KW-0234">DNA repair</keyword>
<dbReference type="EMBL" id="VTUX01000004">
    <property type="protein sequence ID" value="KAA1192001.1"/>
    <property type="molecule type" value="Genomic_DNA"/>
</dbReference>
<organism evidence="10 11">
    <name type="scientific">Pseudohalioglobus sediminis</name>
    <dbReference type="NCBI Taxonomy" id="2606449"/>
    <lineage>
        <taxon>Bacteria</taxon>
        <taxon>Pseudomonadati</taxon>
        <taxon>Pseudomonadota</taxon>
        <taxon>Gammaproteobacteria</taxon>
        <taxon>Cellvibrionales</taxon>
        <taxon>Halieaceae</taxon>
        <taxon>Pseudohalioglobus</taxon>
    </lineage>
</organism>
<dbReference type="FunFam" id="2.60.120.590:FF:000004">
    <property type="entry name" value="DNA oxidative demethylase ALKBH2"/>
    <property type="match status" value="1"/>
</dbReference>
<evidence type="ECO:0000256" key="6">
    <source>
        <dbReference type="ARBA" id="ARBA00023002"/>
    </source>
</evidence>
<sequence length="201" mass="23069">MPCCPEPSAQLALPGADLTLLRSPDLGLPARELLSRLLAETPWRQETITLFGKTHLQPRLLAWYGDPDAVYRYSGKTHQPLPWTETLTALRQRMEALAGARFNSVLLNYYRDQRDSMGLHADDEPELGPQPVIASISLGEERKLYFRHKRQREMQGLDVPLPDGSVLLMRGDTQANWKHGVRKLWRHCEPRVNLTFRRVHT</sequence>
<dbReference type="GO" id="GO:0032451">
    <property type="term" value="F:demethylase activity"/>
    <property type="evidence" value="ECO:0007669"/>
    <property type="project" value="UniProtKB-ARBA"/>
</dbReference>
<dbReference type="GO" id="GO:0051213">
    <property type="term" value="F:dioxygenase activity"/>
    <property type="evidence" value="ECO:0007669"/>
    <property type="project" value="UniProtKB-KW"/>
</dbReference>
<dbReference type="GO" id="GO:0046872">
    <property type="term" value="F:metal ion binding"/>
    <property type="evidence" value="ECO:0007669"/>
    <property type="project" value="UniProtKB-KW"/>
</dbReference>
<protein>
    <submittedName>
        <fullName evidence="10">Alpha-ketoglutarate-dependent dioxygenase AlkB</fullName>
    </submittedName>
</protein>
<dbReference type="InterPro" id="IPR027450">
    <property type="entry name" value="AlkB-like"/>
</dbReference>
<keyword evidence="5 10" id="KW-0223">Dioxygenase</keyword>
<dbReference type="Pfam" id="PF13532">
    <property type="entry name" value="2OG-FeII_Oxy_2"/>
    <property type="match status" value="1"/>
</dbReference>
<name>A0A5B0X0X1_9GAMM</name>
<keyword evidence="6" id="KW-0560">Oxidoreductase</keyword>
<dbReference type="GO" id="GO:0016787">
    <property type="term" value="F:hydrolase activity"/>
    <property type="evidence" value="ECO:0007669"/>
    <property type="project" value="UniProtKB-ARBA"/>
</dbReference>
<dbReference type="GO" id="GO:0140097">
    <property type="term" value="F:catalytic activity, acting on DNA"/>
    <property type="evidence" value="ECO:0007669"/>
    <property type="project" value="UniProtKB-ARBA"/>
</dbReference>
<dbReference type="Proteomes" id="UP000323708">
    <property type="component" value="Unassembled WGS sequence"/>
</dbReference>
<evidence type="ECO:0000313" key="11">
    <source>
        <dbReference type="Proteomes" id="UP000323708"/>
    </source>
</evidence>
<dbReference type="SUPFAM" id="SSF51197">
    <property type="entry name" value="Clavaminate synthase-like"/>
    <property type="match status" value="1"/>
</dbReference>
<keyword evidence="4" id="KW-0460">Magnesium</keyword>